<gene>
    <name evidence="6" type="ORF">ACH5RR_031826</name>
</gene>
<dbReference type="Proteomes" id="UP001630127">
    <property type="component" value="Unassembled WGS sequence"/>
</dbReference>
<dbReference type="SUPFAM" id="SSF49764">
    <property type="entry name" value="HSP20-like chaperones"/>
    <property type="match status" value="1"/>
</dbReference>
<proteinExistence type="predicted"/>
<organism evidence="6 7">
    <name type="scientific">Cinchona calisaya</name>
    <dbReference type="NCBI Taxonomy" id="153742"/>
    <lineage>
        <taxon>Eukaryota</taxon>
        <taxon>Viridiplantae</taxon>
        <taxon>Streptophyta</taxon>
        <taxon>Embryophyta</taxon>
        <taxon>Tracheophyta</taxon>
        <taxon>Spermatophyta</taxon>
        <taxon>Magnoliopsida</taxon>
        <taxon>eudicotyledons</taxon>
        <taxon>Gunneridae</taxon>
        <taxon>Pentapetalae</taxon>
        <taxon>asterids</taxon>
        <taxon>lamiids</taxon>
        <taxon>Gentianales</taxon>
        <taxon>Rubiaceae</taxon>
        <taxon>Cinchonoideae</taxon>
        <taxon>Cinchoneae</taxon>
        <taxon>Cinchona</taxon>
    </lineage>
</organism>
<evidence type="ECO:0000256" key="3">
    <source>
        <dbReference type="ARBA" id="ARBA00053226"/>
    </source>
</evidence>
<evidence type="ECO:0000256" key="4">
    <source>
        <dbReference type="SAM" id="MobiDB-lite"/>
    </source>
</evidence>
<evidence type="ECO:0000313" key="6">
    <source>
        <dbReference type="EMBL" id="KAL3506444.1"/>
    </source>
</evidence>
<keyword evidence="7" id="KW-1185">Reference proteome</keyword>
<name>A0ABD2YGC1_9GENT</name>
<evidence type="ECO:0000256" key="2">
    <source>
        <dbReference type="ARBA" id="ARBA00022490"/>
    </source>
</evidence>
<dbReference type="PANTHER" id="PTHR12356:SF22">
    <property type="entry name" value="PROTEIN BOBBER 2-LIKE"/>
    <property type="match status" value="1"/>
</dbReference>
<accession>A0ABD2YGC1</accession>
<comment type="function">
    <text evidence="3">Small heat shock protein required for the establishment of auxin gradients and for patterning of the apical domain of the embryo. Involved in the specification of the cotyledon primordia. Also required for normal inflorescence and floral meristem function, normal developmental patterning and thermotolerance. Acts as a molecular chaperone.</text>
</comment>
<reference evidence="6 7" key="1">
    <citation type="submission" date="2024-11" db="EMBL/GenBank/DDBJ databases">
        <title>A near-complete genome assembly of Cinchona calisaya.</title>
        <authorList>
            <person name="Lian D.C."/>
            <person name="Zhao X.W."/>
            <person name="Wei L."/>
        </authorList>
    </citation>
    <scope>NUCLEOTIDE SEQUENCE [LARGE SCALE GENOMIC DNA]</scope>
    <source>
        <tissue evidence="6">Nenye</tissue>
    </source>
</reference>
<comment type="subcellular location">
    <subcellularLocation>
        <location evidence="1">Cytoplasmic granule</location>
    </subcellularLocation>
</comment>
<feature type="domain" description="CS" evidence="5">
    <location>
        <begin position="45"/>
        <end position="134"/>
    </location>
</feature>
<comment type="caution">
    <text evidence="6">The sequence shown here is derived from an EMBL/GenBank/DDBJ whole genome shotgun (WGS) entry which is preliminary data.</text>
</comment>
<dbReference type="AlphaFoldDB" id="A0ABD2YGC1"/>
<evidence type="ECO:0000256" key="1">
    <source>
        <dbReference type="ARBA" id="ARBA00004463"/>
    </source>
</evidence>
<dbReference type="InterPro" id="IPR008978">
    <property type="entry name" value="HSP20-like_chaperone"/>
</dbReference>
<dbReference type="CDD" id="cd06467">
    <property type="entry name" value="p23_NUDC_like"/>
    <property type="match status" value="1"/>
</dbReference>
<dbReference type="InterPro" id="IPR037898">
    <property type="entry name" value="NudC_fam"/>
</dbReference>
<sequence length="211" mass="23712">MAVLSDMEAGDNASEQQQQSPPVEQQASSSAEKKERLVPNKANGLDMETHTWGQSLQEVTITVPVPPGSKGRFIVCDIKKSHIKIGLKNQPPILEGELFDSVKMEDCFWSLEDQKTVSVLLTKQDRMNWWKSLIKGGPEIDTQKVEPEPSKLSDLDFETRSSVEKMLFDQHQKSLGLPTSDQIQNQELMKKFKDQFPDMDFSGGAKMMGGR</sequence>
<protein>
    <recommendedName>
        <fullName evidence="5">CS domain-containing protein</fullName>
    </recommendedName>
</protein>
<keyword evidence="2" id="KW-0963">Cytoplasm</keyword>
<evidence type="ECO:0000313" key="7">
    <source>
        <dbReference type="Proteomes" id="UP001630127"/>
    </source>
</evidence>
<dbReference type="GO" id="GO:0006950">
    <property type="term" value="P:response to stress"/>
    <property type="evidence" value="ECO:0007669"/>
    <property type="project" value="UniProtKB-ARBA"/>
</dbReference>
<dbReference type="InterPro" id="IPR007052">
    <property type="entry name" value="CS_dom"/>
</dbReference>
<dbReference type="Gene3D" id="2.60.40.790">
    <property type="match status" value="1"/>
</dbReference>
<dbReference type="PANTHER" id="PTHR12356">
    <property type="entry name" value="NUCLEAR MOVEMENT PROTEIN NUDC"/>
    <property type="match status" value="1"/>
</dbReference>
<dbReference type="PROSITE" id="PS51203">
    <property type="entry name" value="CS"/>
    <property type="match status" value="1"/>
</dbReference>
<dbReference type="FunFam" id="2.60.40.790:FF:000001">
    <property type="entry name" value="Nuclear migration protein nudC"/>
    <property type="match status" value="1"/>
</dbReference>
<feature type="region of interest" description="Disordered" evidence="4">
    <location>
        <begin position="1"/>
        <end position="40"/>
    </location>
</feature>
<dbReference type="EMBL" id="JBJUIK010000013">
    <property type="protein sequence ID" value="KAL3506444.1"/>
    <property type="molecule type" value="Genomic_DNA"/>
</dbReference>
<feature type="compositionally biased region" description="Low complexity" evidence="4">
    <location>
        <begin position="13"/>
        <end position="30"/>
    </location>
</feature>
<dbReference type="Pfam" id="PF04969">
    <property type="entry name" value="CS"/>
    <property type="match status" value="1"/>
</dbReference>
<evidence type="ECO:0000259" key="5">
    <source>
        <dbReference type="PROSITE" id="PS51203"/>
    </source>
</evidence>